<proteinExistence type="predicted"/>
<organism evidence="1 2">
    <name type="scientific">Comamonas jiangduensis</name>
    <dbReference type="NCBI Taxonomy" id="1194168"/>
    <lineage>
        <taxon>Bacteria</taxon>
        <taxon>Pseudomonadati</taxon>
        <taxon>Pseudomonadota</taxon>
        <taxon>Betaproteobacteria</taxon>
        <taxon>Burkholderiales</taxon>
        <taxon>Comamonadaceae</taxon>
        <taxon>Comamonas</taxon>
    </lineage>
</organism>
<dbReference type="InterPro" id="IPR006441">
    <property type="entry name" value="Phage_P2_GpN"/>
</dbReference>
<sequence length="338" mass="37144">MRNETRKLFNGYLGTQAKLNGVDNAATQFNVQPSVQQTLETKLQESSAFLSKINIIGVDELKGEKIGLSITRPVASRTDTSGNGTRKTVDPTTLGKEGYECVQVNYDTHIRYAKLDAWAKHKDFQPKISGAIVERCALDRIMIGFNGVSAAADTDIATNPLLQDVAKGWLQHIRENAAQRVMSGVKWGNEAADYKTLDGLVFDAVQLLDTVHQDDPNLVAIVGRGLMHDKLFPLVDDQSAPTEKLAADIVISQRRLGGLPAVKVPYFPEGTVLITSLDNLSIYFQNGSRRRHVKDTPERDRVETYESSNDAWVVEDFGMVALVEGITEYQAPEAPVGG</sequence>
<accession>A0ABV4IFB8</accession>
<evidence type="ECO:0000313" key="1">
    <source>
        <dbReference type="EMBL" id="MEZ2739093.1"/>
    </source>
</evidence>
<reference evidence="1 2" key="1">
    <citation type="submission" date="2024-08" db="EMBL/GenBank/DDBJ databases">
        <authorList>
            <person name="Feng Z."/>
            <person name="Ronholm J."/>
        </authorList>
    </citation>
    <scope>NUCLEOTIDE SEQUENCE [LARGE SCALE GENOMIC DNA]</scope>
    <source>
        <strain evidence="1 2">4-AB0-8</strain>
    </source>
</reference>
<comment type="caution">
    <text evidence="1">The sequence shown here is derived from an EMBL/GenBank/DDBJ whole genome shotgun (WGS) entry which is preliminary data.</text>
</comment>
<gene>
    <name evidence="1" type="ORF">ACBP88_06390</name>
</gene>
<dbReference type="RefSeq" id="WP_313604833.1">
    <property type="nucleotide sequence ID" value="NZ_DAMCKS010000012.1"/>
</dbReference>
<evidence type="ECO:0000313" key="2">
    <source>
        <dbReference type="Proteomes" id="UP001567350"/>
    </source>
</evidence>
<dbReference type="Pfam" id="PF05125">
    <property type="entry name" value="Phage_cap_P2"/>
    <property type="match status" value="1"/>
</dbReference>
<keyword evidence="2" id="KW-1185">Reference proteome</keyword>
<protein>
    <submittedName>
        <fullName evidence="1">Phage major capsid protein, P2 family</fullName>
    </submittedName>
</protein>
<name>A0ABV4IFB8_9BURK</name>
<dbReference type="NCBIfam" id="TIGR01551">
    <property type="entry name" value="major_capsid_P2"/>
    <property type="match status" value="1"/>
</dbReference>
<dbReference type="EMBL" id="JBGJLR010000005">
    <property type="protein sequence ID" value="MEZ2739093.1"/>
    <property type="molecule type" value="Genomic_DNA"/>
</dbReference>
<dbReference type="Proteomes" id="UP001567350">
    <property type="component" value="Unassembled WGS sequence"/>
</dbReference>